<evidence type="ECO:0000256" key="1">
    <source>
        <dbReference type="ARBA" id="ARBA00009242"/>
    </source>
</evidence>
<dbReference type="GO" id="GO:0004037">
    <property type="term" value="F:allantoicase activity"/>
    <property type="evidence" value="ECO:0007669"/>
    <property type="project" value="InterPro"/>
</dbReference>
<dbReference type="EMBL" id="JAATIS010000485">
    <property type="protein sequence ID" value="KAG2468150.1"/>
    <property type="molecule type" value="Genomic_DNA"/>
</dbReference>
<dbReference type="PANTHER" id="PTHR12045">
    <property type="entry name" value="ALLANTOICASE"/>
    <property type="match status" value="1"/>
</dbReference>
<dbReference type="AlphaFoldDB" id="A0A8X7XF78"/>
<keyword evidence="6" id="KW-1185">Reference proteome</keyword>
<reference evidence="5 6" key="1">
    <citation type="journal article" date="2021" name="Cell">
        <title>Tracing the genetic footprints of vertebrate landing in non-teleost ray-finned fishes.</title>
        <authorList>
            <person name="Bi X."/>
            <person name="Wang K."/>
            <person name="Yang L."/>
            <person name="Pan H."/>
            <person name="Jiang H."/>
            <person name="Wei Q."/>
            <person name="Fang M."/>
            <person name="Yu H."/>
            <person name="Zhu C."/>
            <person name="Cai Y."/>
            <person name="He Y."/>
            <person name="Gan X."/>
            <person name="Zeng H."/>
            <person name="Yu D."/>
            <person name="Zhu Y."/>
            <person name="Jiang H."/>
            <person name="Qiu Q."/>
            <person name="Yang H."/>
            <person name="Zhang Y.E."/>
            <person name="Wang W."/>
            <person name="Zhu M."/>
            <person name="He S."/>
            <person name="Zhang G."/>
        </authorList>
    </citation>
    <scope>NUCLEOTIDE SEQUENCE [LARGE SCALE GENOMIC DNA]</scope>
    <source>
        <strain evidence="5">Bchr_013</strain>
    </source>
</reference>
<dbReference type="InterPro" id="IPR005164">
    <property type="entry name" value="Allantoicase"/>
</dbReference>
<dbReference type="Pfam" id="PF03561">
    <property type="entry name" value="Allantoicase"/>
    <property type="match status" value="2"/>
</dbReference>
<evidence type="ECO:0000256" key="3">
    <source>
        <dbReference type="SAM" id="MobiDB-lite"/>
    </source>
</evidence>
<evidence type="ECO:0000256" key="2">
    <source>
        <dbReference type="ARBA" id="ARBA00031078"/>
    </source>
</evidence>
<comment type="similarity">
    <text evidence="1">Belongs to the allantoicase family.</text>
</comment>
<gene>
    <name evidence="5" type="primary">Allc</name>
    <name evidence="5" type="ORF">GTO96_0015450</name>
</gene>
<feature type="non-terminal residue" evidence="5">
    <location>
        <position position="365"/>
    </location>
</feature>
<organism evidence="5 6">
    <name type="scientific">Polypterus senegalus</name>
    <name type="common">Senegal bichir</name>
    <dbReference type="NCBI Taxonomy" id="55291"/>
    <lineage>
        <taxon>Eukaryota</taxon>
        <taxon>Metazoa</taxon>
        <taxon>Chordata</taxon>
        <taxon>Craniata</taxon>
        <taxon>Vertebrata</taxon>
        <taxon>Euteleostomi</taxon>
        <taxon>Actinopterygii</taxon>
        <taxon>Polypteriformes</taxon>
        <taxon>Polypteridae</taxon>
        <taxon>Polypterus</taxon>
    </lineage>
</organism>
<dbReference type="InterPro" id="IPR008979">
    <property type="entry name" value="Galactose-bd-like_sf"/>
</dbReference>
<feature type="domain" description="Allantoicase" evidence="4">
    <location>
        <begin position="213"/>
        <end position="358"/>
    </location>
</feature>
<feature type="non-terminal residue" evidence="5">
    <location>
        <position position="1"/>
    </location>
</feature>
<feature type="region of interest" description="Disordered" evidence="3">
    <location>
        <begin position="1"/>
        <end position="21"/>
    </location>
</feature>
<dbReference type="PANTHER" id="PTHR12045:SF3">
    <property type="entry name" value="INACTIVE ALLANTOICASE-RELATED"/>
    <property type="match status" value="1"/>
</dbReference>
<feature type="domain" description="Allantoicase" evidence="4">
    <location>
        <begin position="138"/>
        <end position="204"/>
    </location>
</feature>
<feature type="compositionally biased region" description="Basic and acidic residues" evidence="3">
    <location>
        <begin position="1"/>
        <end position="20"/>
    </location>
</feature>
<accession>A0A8X7XF78</accession>
<evidence type="ECO:0000313" key="5">
    <source>
        <dbReference type="EMBL" id="KAG2468150.1"/>
    </source>
</evidence>
<dbReference type="SUPFAM" id="SSF49785">
    <property type="entry name" value="Galactose-binding domain-like"/>
    <property type="match status" value="2"/>
</dbReference>
<protein>
    <recommendedName>
        <fullName evidence="2">Allantoate amidinohydrolase</fullName>
    </recommendedName>
</protein>
<dbReference type="Proteomes" id="UP000886611">
    <property type="component" value="Unassembled WGS sequence"/>
</dbReference>
<dbReference type="Gene3D" id="2.60.120.260">
    <property type="entry name" value="Galactose-binding domain-like"/>
    <property type="match status" value="2"/>
</dbReference>
<evidence type="ECO:0000259" key="4">
    <source>
        <dbReference type="Pfam" id="PF03561"/>
    </source>
</evidence>
<evidence type="ECO:0000313" key="6">
    <source>
        <dbReference type="Proteomes" id="UP000886611"/>
    </source>
</evidence>
<sequence length="365" mass="41016">MAKKKWDSQRDAESRQEYKEIRRKVKREVAKAKEKAYDELYERLDTKEREKDLYQLARQRDQAGKDLLQDASMTEGLGEMAYWGQYLPRNMRGHPLDYVVTTGLEHGSSALMRPVVIVRGRRDVCGPLDDSTSAALGSHDWCIIKLGVPGVIHGFDVDTSFFTGNYAPHISIQAVCLQQDGGIARLKVYGIGQKDWSEVSPTQKVDLVALVNGGVCIGFSDAHFGHPRNMIDSFPYITKGMVDENGILQVPGSEWAVFKLGHIGVITEIQIDTTHFKGNFPDSCKIDACSMTSVEEMTRKWESDDVTDWKPLLVTQKLKPHHQHFFTGSSIQLTEAVTHVKITMAPDGGISRMRLWGYLRSSPSK</sequence>
<name>A0A8X7XF78_POLSE</name>
<proteinExistence type="inferred from homology"/>
<dbReference type="InterPro" id="IPR015908">
    <property type="entry name" value="Allantoicase_dom"/>
</dbReference>
<comment type="caution">
    <text evidence="5">The sequence shown here is derived from an EMBL/GenBank/DDBJ whole genome shotgun (WGS) entry which is preliminary data.</text>
</comment>
<dbReference type="GO" id="GO:0000256">
    <property type="term" value="P:allantoin catabolic process"/>
    <property type="evidence" value="ECO:0007669"/>
    <property type="project" value="InterPro"/>
</dbReference>